<evidence type="ECO:0000313" key="5">
    <source>
        <dbReference type="EMBL" id="MCV9387516.1"/>
    </source>
</evidence>
<organism evidence="5 6">
    <name type="scientific">Reichenbachiella ulvae</name>
    <dbReference type="NCBI Taxonomy" id="2980104"/>
    <lineage>
        <taxon>Bacteria</taxon>
        <taxon>Pseudomonadati</taxon>
        <taxon>Bacteroidota</taxon>
        <taxon>Cytophagia</taxon>
        <taxon>Cytophagales</taxon>
        <taxon>Reichenbachiellaceae</taxon>
        <taxon>Reichenbachiella</taxon>
    </lineage>
</organism>
<dbReference type="InterPro" id="IPR001845">
    <property type="entry name" value="HTH_ArsR_DNA-bd_dom"/>
</dbReference>
<dbReference type="Gene3D" id="1.10.10.10">
    <property type="entry name" value="Winged helix-like DNA-binding domain superfamily/Winged helix DNA-binding domain"/>
    <property type="match status" value="1"/>
</dbReference>
<protein>
    <submittedName>
        <fullName evidence="5">Metalloregulator ArsR/SmtB family transcription factor</fullName>
    </submittedName>
</protein>
<sequence length="103" mass="11840">MEETERINLVLDDEKFEKVAFILKTIGHPVRLKIISYLSKYGSMSVNDICEKCEVEQSLISHHLNNMKLKGIVSSQREGKSIYYSIKLEEVLTVINCMSKCDI</sequence>
<evidence type="ECO:0000256" key="1">
    <source>
        <dbReference type="ARBA" id="ARBA00023015"/>
    </source>
</evidence>
<dbReference type="RefSeq" id="WP_264138337.1">
    <property type="nucleotide sequence ID" value="NZ_JAOYOD010000001.1"/>
</dbReference>
<feature type="domain" description="HTH arsR-type" evidence="4">
    <location>
        <begin position="11"/>
        <end position="103"/>
    </location>
</feature>
<evidence type="ECO:0000256" key="2">
    <source>
        <dbReference type="ARBA" id="ARBA00023125"/>
    </source>
</evidence>
<keyword evidence="6" id="KW-1185">Reference proteome</keyword>
<reference evidence="5 6" key="1">
    <citation type="submission" date="2022-10" db="EMBL/GenBank/DDBJ databases">
        <title>Comparative genomics and taxonomic characterization of three novel marine species of genus Reichenbachiella exhibiting antioxidant and polysaccharide degradation activities.</title>
        <authorList>
            <person name="Muhammad N."/>
            <person name="Lee Y.-J."/>
            <person name="Ko J."/>
            <person name="Kim S.-G."/>
        </authorList>
    </citation>
    <scope>NUCLEOTIDE SEQUENCE [LARGE SCALE GENOMIC DNA]</scope>
    <source>
        <strain evidence="5 6">ABR2-5</strain>
    </source>
</reference>
<keyword evidence="1" id="KW-0805">Transcription regulation</keyword>
<name>A0ABT3CUY8_9BACT</name>
<dbReference type="NCBIfam" id="NF033788">
    <property type="entry name" value="HTH_metalloreg"/>
    <property type="match status" value="1"/>
</dbReference>
<dbReference type="SMART" id="SM00418">
    <property type="entry name" value="HTH_ARSR"/>
    <property type="match status" value="1"/>
</dbReference>
<dbReference type="InterPro" id="IPR011991">
    <property type="entry name" value="ArsR-like_HTH"/>
</dbReference>
<dbReference type="InterPro" id="IPR036390">
    <property type="entry name" value="WH_DNA-bd_sf"/>
</dbReference>
<dbReference type="PANTHER" id="PTHR43132">
    <property type="entry name" value="ARSENICAL RESISTANCE OPERON REPRESSOR ARSR-RELATED"/>
    <property type="match status" value="1"/>
</dbReference>
<dbReference type="SUPFAM" id="SSF46785">
    <property type="entry name" value="Winged helix' DNA-binding domain"/>
    <property type="match status" value="1"/>
</dbReference>
<keyword evidence="3" id="KW-0804">Transcription</keyword>
<dbReference type="PANTHER" id="PTHR43132:SF2">
    <property type="entry name" value="ARSENICAL RESISTANCE OPERON REPRESSOR ARSR-RELATED"/>
    <property type="match status" value="1"/>
</dbReference>
<evidence type="ECO:0000313" key="6">
    <source>
        <dbReference type="Proteomes" id="UP001300692"/>
    </source>
</evidence>
<dbReference type="PROSITE" id="PS50987">
    <property type="entry name" value="HTH_ARSR_2"/>
    <property type="match status" value="1"/>
</dbReference>
<comment type="caution">
    <text evidence="5">The sequence shown here is derived from an EMBL/GenBank/DDBJ whole genome shotgun (WGS) entry which is preliminary data.</text>
</comment>
<evidence type="ECO:0000259" key="4">
    <source>
        <dbReference type="PROSITE" id="PS50987"/>
    </source>
</evidence>
<gene>
    <name evidence="5" type="ORF">N7U62_12625</name>
</gene>
<dbReference type="InterPro" id="IPR051011">
    <property type="entry name" value="Metal_resp_trans_reg"/>
</dbReference>
<accession>A0ABT3CUY8</accession>
<dbReference type="InterPro" id="IPR036388">
    <property type="entry name" value="WH-like_DNA-bd_sf"/>
</dbReference>
<dbReference type="Proteomes" id="UP001300692">
    <property type="component" value="Unassembled WGS sequence"/>
</dbReference>
<dbReference type="Pfam" id="PF01022">
    <property type="entry name" value="HTH_5"/>
    <property type="match status" value="1"/>
</dbReference>
<dbReference type="CDD" id="cd00090">
    <property type="entry name" value="HTH_ARSR"/>
    <property type="match status" value="1"/>
</dbReference>
<keyword evidence="2" id="KW-0238">DNA-binding</keyword>
<dbReference type="EMBL" id="JAOYOD010000001">
    <property type="protein sequence ID" value="MCV9387516.1"/>
    <property type="molecule type" value="Genomic_DNA"/>
</dbReference>
<dbReference type="PRINTS" id="PR00778">
    <property type="entry name" value="HTHARSR"/>
</dbReference>
<proteinExistence type="predicted"/>
<evidence type="ECO:0000256" key="3">
    <source>
        <dbReference type="ARBA" id="ARBA00023163"/>
    </source>
</evidence>